<dbReference type="Pfam" id="PF04233">
    <property type="entry name" value="Phage_Mu_F"/>
    <property type="match status" value="1"/>
</dbReference>
<evidence type="ECO:0000259" key="1">
    <source>
        <dbReference type="Pfam" id="PF04233"/>
    </source>
</evidence>
<proteinExistence type="predicted"/>
<evidence type="ECO:0000313" key="3">
    <source>
        <dbReference type="EMBL" id="QFQ11560.1"/>
    </source>
</evidence>
<feature type="domain" description="Large polyvalent protein-associated" evidence="2">
    <location>
        <begin position="266"/>
        <end position="358"/>
    </location>
</feature>
<dbReference type="KEGG" id="alq:C7Y71_000100"/>
<protein>
    <submittedName>
        <fullName evidence="3">Phage head morphogenesis protein</fullName>
    </submittedName>
</protein>
<evidence type="ECO:0000259" key="2">
    <source>
        <dbReference type="Pfam" id="PF18798"/>
    </source>
</evidence>
<dbReference type="InterPro" id="IPR040824">
    <property type="entry name" value="LPD3"/>
</dbReference>
<evidence type="ECO:0000313" key="4">
    <source>
        <dbReference type="Proteomes" id="UP000249375"/>
    </source>
</evidence>
<sequence length="389" mass="45592">MMKTLYKEQGAQFRIELLETPKMQEFIETHADALNSGFQQVKMSDAMRQRLQRSNYIFSGMKTFHELNEAFPSLIDENGNRKPFEQFLNDVRKIDSTYNRNYLRAEYNFCQASADMAAKWEQFMQDGDRYNLQYRTQRDEKVRPEHAALDRVTLPMSDPFWEEYYPPNGWNCRCTVVQVRKTKYPETPHDEAMALGAEATGKDTKGIFHFNPGIEQKTMPDYNPYTIKRCRDCDIAKGKISLVFVPENELCAACRIVRALANADAKQTRKYAKPLQGTTINTTKFPHPINISRASITEWTNQPNKYLQEKNKMLLRINEVFEDKECKYLGPADPPPGKEKERVVQHHIFSTKVRGEEQCIIVWEWDWGEYTLHSISDHPEKIRKHIKKK</sequence>
<dbReference type="NCBIfam" id="TIGR01641">
    <property type="entry name" value="phageSPP1_gp7"/>
    <property type="match status" value="1"/>
</dbReference>
<gene>
    <name evidence="3" type="ORF">C7Y71_000100</name>
</gene>
<dbReference type="Pfam" id="PF18798">
    <property type="entry name" value="LPD3"/>
    <property type="match status" value="1"/>
</dbReference>
<feature type="domain" description="Phage head morphogenesis" evidence="1">
    <location>
        <begin position="85"/>
        <end position="176"/>
    </location>
</feature>
<dbReference type="RefSeq" id="WP_111899418.1">
    <property type="nucleotide sequence ID" value="NZ_CP033459.1"/>
</dbReference>
<dbReference type="Proteomes" id="UP000249375">
    <property type="component" value="Chromosome"/>
</dbReference>
<dbReference type="AlphaFoldDB" id="A0A5P8E3T6"/>
<dbReference type="InterPro" id="IPR006528">
    <property type="entry name" value="Phage_head_morphogenesis_dom"/>
</dbReference>
<organism evidence="3 4">
    <name type="scientific">Pseudoprevotella muciniphila</name>
    <dbReference type="NCBI Taxonomy" id="2133944"/>
    <lineage>
        <taxon>Bacteria</taxon>
        <taxon>Pseudomonadati</taxon>
        <taxon>Bacteroidota</taxon>
        <taxon>Bacteroidia</taxon>
        <taxon>Bacteroidales</taxon>
        <taxon>Prevotellaceae</taxon>
        <taxon>Pseudoprevotella</taxon>
    </lineage>
</organism>
<accession>A0A5P8E3T6</accession>
<keyword evidence="4" id="KW-1185">Reference proteome</keyword>
<reference evidence="3 4" key="1">
    <citation type="submission" date="2018-11" db="EMBL/GenBank/DDBJ databases">
        <authorList>
            <person name="Na S.W."/>
            <person name="Baik M."/>
        </authorList>
    </citation>
    <scope>NUCLEOTIDE SEQUENCE [LARGE SCALE GENOMIC DNA]</scope>
    <source>
        <strain evidence="3 4">E39</strain>
    </source>
</reference>
<dbReference type="EMBL" id="CP033459">
    <property type="protein sequence ID" value="QFQ11560.1"/>
    <property type="molecule type" value="Genomic_DNA"/>
</dbReference>
<name>A0A5P8E3T6_9BACT</name>
<dbReference type="OrthoDB" id="9813502at2"/>